<feature type="region of interest" description="Disordered" evidence="1">
    <location>
        <begin position="63"/>
        <end position="96"/>
    </location>
</feature>
<feature type="compositionally biased region" description="Polar residues" evidence="1">
    <location>
        <begin position="77"/>
        <end position="96"/>
    </location>
</feature>
<accession>S7ZLM0</accession>
<organism evidence="2 3">
    <name type="scientific">Penicillium oxalicum (strain 114-2 / CGMCC 5302)</name>
    <name type="common">Penicillium decumbens</name>
    <dbReference type="NCBI Taxonomy" id="933388"/>
    <lineage>
        <taxon>Eukaryota</taxon>
        <taxon>Fungi</taxon>
        <taxon>Dikarya</taxon>
        <taxon>Ascomycota</taxon>
        <taxon>Pezizomycotina</taxon>
        <taxon>Eurotiomycetes</taxon>
        <taxon>Eurotiomycetidae</taxon>
        <taxon>Eurotiales</taxon>
        <taxon>Aspergillaceae</taxon>
        <taxon>Penicillium</taxon>
    </lineage>
</organism>
<evidence type="ECO:0000313" key="2">
    <source>
        <dbReference type="EMBL" id="EPS31545.1"/>
    </source>
</evidence>
<proteinExistence type="predicted"/>
<dbReference type="AlphaFoldDB" id="S7ZLM0"/>
<dbReference type="EMBL" id="KB644413">
    <property type="protein sequence ID" value="EPS31545.1"/>
    <property type="molecule type" value="Genomic_DNA"/>
</dbReference>
<dbReference type="Proteomes" id="UP000019376">
    <property type="component" value="Unassembled WGS sequence"/>
</dbReference>
<sequence>MYRMESNGHDLKKVSPNGEACAYTPTTVLNVDTESRAWKVVNTVRQGLSFPFQEAQQIRANAMVESRHSPGKESMPSLDTRQTQGTPERQNRMSSVTRCVCTKYASHMQRRGLS</sequence>
<name>S7ZLM0_PENO1</name>
<dbReference type="HOGENOM" id="CLU_2121888_0_0_1"/>
<evidence type="ECO:0000313" key="3">
    <source>
        <dbReference type="Proteomes" id="UP000019376"/>
    </source>
</evidence>
<keyword evidence="3" id="KW-1185">Reference proteome</keyword>
<reference evidence="2 3" key="1">
    <citation type="journal article" date="2013" name="PLoS ONE">
        <title>Genomic and secretomic analyses reveal unique features of the lignocellulolytic enzyme system of Penicillium decumbens.</title>
        <authorList>
            <person name="Liu G."/>
            <person name="Zhang L."/>
            <person name="Wei X."/>
            <person name="Zou G."/>
            <person name="Qin Y."/>
            <person name="Ma L."/>
            <person name="Li J."/>
            <person name="Zheng H."/>
            <person name="Wang S."/>
            <person name="Wang C."/>
            <person name="Xun L."/>
            <person name="Zhao G.-P."/>
            <person name="Zhou Z."/>
            <person name="Qu Y."/>
        </authorList>
    </citation>
    <scope>NUCLEOTIDE SEQUENCE [LARGE SCALE GENOMIC DNA]</scope>
    <source>
        <strain evidence="3">114-2 / CGMCC 5302</strain>
    </source>
</reference>
<protein>
    <submittedName>
        <fullName evidence="2">Uncharacterized protein</fullName>
    </submittedName>
</protein>
<evidence type="ECO:0000256" key="1">
    <source>
        <dbReference type="SAM" id="MobiDB-lite"/>
    </source>
</evidence>
<gene>
    <name evidence="2" type="ORF">PDE_06500</name>
</gene>